<protein>
    <submittedName>
        <fullName evidence="1">Uncharacterized protein</fullName>
    </submittedName>
</protein>
<dbReference type="EMBL" id="FNJL01000010">
    <property type="protein sequence ID" value="SDP28153.1"/>
    <property type="molecule type" value="Genomic_DNA"/>
</dbReference>
<accession>A0A1H0RF19</accession>
<dbReference type="AlphaFoldDB" id="A0A1H0RF19"/>
<evidence type="ECO:0000313" key="1">
    <source>
        <dbReference type="EMBL" id="SDP28153.1"/>
    </source>
</evidence>
<dbReference type="RefSeq" id="WP_092834169.1">
    <property type="nucleotide sequence ID" value="NZ_FNJL01000010.1"/>
</dbReference>
<dbReference type="Proteomes" id="UP000199317">
    <property type="component" value="Unassembled WGS sequence"/>
</dbReference>
<evidence type="ECO:0000313" key="2">
    <source>
        <dbReference type="Proteomes" id="UP000199317"/>
    </source>
</evidence>
<name>A0A1H0RF19_9BURK</name>
<gene>
    <name evidence="1" type="ORF">SAMN04489708_11037</name>
</gene>
<sequence length="94" mass="10287">MTEHELDHHLNAVLKAAGSALRHYTFQKSLDDMRAAMRSAVAAGAEDADPGYLRGLLATLEAVEERERPVIVAIDSLRARIAQLTTPPQSEPRP</sequence>
<organism evidence="1 2">
    <name type="scientific">Paracidovorax cattleyae</name>
    <dbReference type="NCBI Taxonomy" id="80868"/>
    <lineage>
        <taxon>Bacteria</taxon>
        <taxon>Pseudomonadati</taxon>
        <taxon>Pseudomonadota</taxon>
        <taxon>Betaproteobacteria</taxon>
        <taxon>Burkholderiales</taxon>
        <taxon>Comamonadaceae</taxon>
        <taxon>Paracidovorax</taxon>
    </lineage>
</organism>
<reference evidence="2" key="1">
    <citation type="submission" date="2016-10" db="EMBL/GenBank/DDBJ databases">
        <authorList>
            <person name="Varghese N."/>
            <person name="Submissions S."/>
        </authorList>
    </citation>
    <scope>NUCLEOTIDE SEQUENCE [LARGE SCALE GENOMIC DNA]</scope>
    <source>
        <strain evidence="2">DSM 17101</strain>
    </source>
</reference>
<proteinExistence type="predicted"/>
<keyword evidence="2" id="KW-1185">Reference proteome</keyword>